<keyword evidence="5 9" id="KW-0547">Nucleotide-binding</keyword>
<reference evidence="11 12" key="1">
    <citation type="journal article" date="2009" name="Environ. Microbiol.">
        <title>Genome sequence of Desulfobacterium autotrophicum HRM2, a marine sulfate reducer oxidizing organic carbon completely to carbon dioxide.</title>
        <authorList>
            <person name="Strittmatter A.W."/>
            <person name="Liesegang H."/>
            <person name="Rabus R."/>
            <person name="Decker I."/>
            <person name="Amann J."/>
            <person name="Andres S."/>
            <person name="Henne A."/>
            <person name="Fricke W.F."/>
            <person name="Martinez-Arias R."/>
            <person name="Bartels D."/>
            <person name="Goesmann A."/>
            <person name="Krause L."/>
            <person name="Puehler A."/>
            <person name="Klenk H.P."/>
            <person name="Richter M."/>
            <person name="Schuler M."/>
            <person name="Gloeckner F.O."/>
            <person name="Meyerdierks A."/>
            <person name="Gottschalk G."/>
            <person name="Amann R."/>
        </authorList>
    </citation>
    <scope>NUCLEOTIDE SEQUENCE [LARGE SCALE GENOMIC DNA]</scope>
    <source>
        <strain evidence="12">ATCC 43914 / DSM 3382 / HRM2</strain>
    </source>
</reference>
<dbReference type="SUPFAM" id="SSF53633">
    <property type="entry name" value="Carbamate kinase-like"/>
    <property type="match status" value="1"/>
</dbReference>
<dbReference type="AlphaFoldDB" id="C0QIB2"/>
<comment type="function">
    <text evidence="9">Catalyzes the ATP-dependent phosphorylation of N-acetyl-L-glutamate.</text>
</comment>
<dbReference type="InterPro" id="IPR004662">
    <property type="entry name" value="AcgluKinase_fam"/>
</dbReference>
<dbReference type="STRING" id="177437.HRM2_27580"/>
<dbReference type="InterPro" id="IPR037528">
    <property type="entry name" value="ArgB"/>
</dbReference>
<dbReference type="PANTHER" id="PTHR23342">
    <property type="entry name" value="N-ACETYLGLUTAMATE SYNTHASE"/>
    <property type="match status" value="1"/>
</dbReference>
<feature type="site" description="Transition state stabilizer" evidence="9">
    <location>
        <position position="250"/>
    </location>
</feature>
<feature type="domain" description="Aspartate/glutamate/uridylate kinase" evidence="10">
    <location>
        <begin position="23"/>
        <end position="269"/>
    </location>
</feature>
<keyword evidence="9" id="KW-0963">Cytoplasm</keyword>
<dbReference type="FunFam" id="3.40.1160.10:FF:000004">
    <property type="entry name" value="Acetylglutamate kinase"/>
    <property type="match status" value="1"/>
</dbReference>
<organism evidence="11 12">
    <name type="scientific">Desulforapulum autotrophicum (strain ATCC 43914 / DSM 3382 / VKM B-1955 / HRM2)</name>
    <name type="common">Desulfobacterium autotrophicum</name>
    <dbReference type="NCBI Taxonomy" id="177437"/>
    <lineage>
        <taxon>Bacteria</taxon>
        <taxon>Pseudomonadati</taxon>
        <taxon>Thermodesulfobacteriota</taxon>
        <taxon>Desulfobacteria</taxon>
        <taxon>Desulfobacterales</taxon>
        <taxon>Desulfobacteraceae</taxon>
        <taxon>Desulforapulum</taxon>
    </lineage>
</organism>
<dbReference type="eggNOG" id="COG0548">
    <property type="taxonomic scope" value="Bacteria"/>
</dbReference>
<dbReference type="EC" id="2.7.2.8" evidence="9"/>
<evidence type="ECO:0000313" key="12">
    <source>
        <dbReference type="Proteomes" id="UP000000442"/>
    </source>
</evidence>
<dbReference type="PRINTS" id="PR00474">
    <property type="entry name" value="GLU5KINASE"/>
</dbReference>
<evidence type="ECO:0000313" key="11">
    <source>
        <dbReference type="EMBL" id="ACN15848.1"/>
    </source>
</evidence>
<evidence type="ECO:0000256" key="4">
    <source>
        <dbReference type="ARBA" id="ARBA00022679"/>
    </source>
</evidence>
<feature type="site" description="Transition state stabilizer" evidence="9">
    <location>
        <position position="28"/>
    </location>
</feature>
<dbReference type="GO" id="GO:0042450">
    <property type="term" value="P:L-arginine biosynthetic process via ornithine"/>
    <property type="evidence" value="ECO:0007669"/>
    <property type="project" value="UniProtKB-UniRule"/>
</dbReference>
<keyword evidence="4 9" id="KW-0808">Transferase</keyword>
<dbReference type="HOGENOM" id="CLU_053680_0_0_7"/>
<dbReference type="InterPro" id="IPR001057">
    <property type="entry name" value="Glu/AcGlu_kinase"/>
</dbReference>
<accession>C0QIB2</accession>
<evidence type="ECO:0000256" key="6">
    <source>
        <dbReference type="ARBA" id="ARBA00022777"/>
    </source>
</evidence>
<keyword evidence="6 9" id="KW-0418">Kinase</keyword>
<keyword evidence="12" id="KW-1185">Reference proteome</keyword>
<feature type="binding site" evidence="9">
    <location>
        <position position="85"/>
    </location>
    <ligand>
        <name>substrate</name>
    </ligand>
</feature>
<dbReference type="InterPro" id="IPR041727">
    <property type="entry name" value="NAGK-C"/>
</dbReference>
<keyword evidence="3 9" id="KW-0028">Amino-acid biosynthesis</keyword>
<evidence type="ECO:0000259" key="10">
    <source>
        <dbReference type="Pfam" id="PF00696"/>
    </source>
</evidence>
<dbReference type="NCBIfam" id="TIGR00761">
    <property type="entry name" value="argB"/>
    <property type="match status" value="1"/>
</dbReference>
<name>C0QIB2_DESAH</name>
<comment type="subcellular location">
    <subcellularLocation>
        <location evidence="9">Cytoplasm</location>
    </subcellularLocation>
</comment>
<dbReference type="Proteomes" id="UP000000442">
    <property type="component" value="Chromosome"/>
</dbReference>
<feature type="binding site" evidence="9">
    <location>
        <position position="190"/>
    </location>
    <ligand>
        <name>substrate</name>
    </ligand>
</feature>
<keyword evidence="7 9" id="KW-0067">ATP-binding</keyword>
<dbReference type="EMBL" id="CP001087">
    <property type="protein sequence ID" value="ACN15848.1"/>
    <property type="molecule type" value="Genomic_DNA"/>
</dbReference>
<dbReference type="UniPathway" id="UPA00068">
    <property type="reaction ID" value="UER00107"/>
</dbReference>
<dbReference type="InterPro" id="IPR036393">
    <property type="entry name" value="AceGlu_kinase-like_sf"/>
</dbReference>
<evidence type="ECO:0000256" key="5">
    <source>
        <dbReference type="ARBA" id="ARBA00022741"/>
    </source>
</evidence>
<dbReference type="KEGG" id="dat:HRM2_27580"/>
<evidence type="ECO:0000256" key="8">
    <source>
        <dbReference type="ARBA" id="ARBA00048141"/>
    </source>
</evidence>
<dbReference type="PANTHER" id="PTHR23342:SF0">
    <property type="entry name" value="N-ACETYLGLUTAMATE SYNTHASE, MITOCHONDRIAL"/>
    <property type="match status" value="1"/>
</dbReference>
<dbReference type="InterPro" id="IPR001048">
    <property type="entry name" value="Asp/Glu/Uridylate_kinase"/>
</dbReference>
<feature type="binding site" evidence="9">
    <location>
        <begin position="63"/>
        <end position="64"/>
    </location>
    <ligand>
        <name>substrate</name>
    </ligand>
</feature>
<proteinExistence type="inferred from homology"/>
<protein>
    <recommendedName>
        <fullName evidence="9">Acetylglutamate kinase</fullName>
        <ecNumber evidence="9">2.7.2.8</ecNumber>
    </recommendedName>
    <alternativeName>
        <fullName evidence="9">N-acetyl-L-glutamate 5-phosphotransferase</fullName>
    </alternativeName>
    <alternativeName>
        <fullName evidence="9">NAG kinase</fullName>
        <shortName evidence="9">NAGK</shortName>
    </alternativeName>
</protein>
<comment type="pathway">
    <text evidence="1 9">Amino-acid biosynthesis; L-arginine biosynthesis; N(2)-acetyl-L-ornithine from L-glutamate: step 2/4.</text>
</comment>
<comment type="similarity">
    <text evidence="9">Belongs to the acetylglutamate kinase family. ArgB subfamily.</text>
</comment>
<evidence type="ECO:0000256" key="2">
    <source>
        <dbReference type="ARBA" id="ARBA00022571"/>
    </source>
</evidence>
<dbReference type="Gene3D" id="3.40.1160.10">
    <property type="entry name" value="Acetylglutamate kinase-like"/>
    <property type="match status" value="1"/>
</dbReference>
<sequence length="297" mass="31537">MMNMNVADILIEALPYIRQFAGKTIVVKYGGHAMVDPGLKRDFARDITLLKYIGFNPVVVHGGGPQINRVLDAMGITSTFVRGMRYTDDKTMDVVEMVLGGKVNKEIVSGINAQGGRAVGLTGKDGGLIIAEKMTIVDASNTEKPPEIIDPGMVGRVTAIDPEIIHTLTCKGFIPVIAPVGVGRSGETYNINADLVASKIASALKAERLILMTDVDGLLDASGTLVSSAAAEKIHTMIERGEIKGGMIPKMESALSALEGGVEKTHIINGTRPHALLLELFTDSGIGTQVFLQGQED</sequence>
<evidence type="ECO:0000256" key="3">
    <source>
        <dbReference type="ARBA" id="ARBA00022605"/>
    </source>
</evidence>
<dbReference type="PIRSF" id="PIRSF000728">
    <property type="entry name" value="NAGK"/>
    <property type="match status" value="1"/>
</dbReference>
<keyword evidence="2 9" id="KW-0055">Arginine biosynthesis</keyword>
<dbReference type="CDD" id="cd04250">
    <property type="entry name" value="AAK_NAGK-C"/>
    <property type="match status" value="1"/>
</dbReference>
<gene>
    <name evidence="9 11" type="primary">argB</name>
    <name evidence="11" type="ordered locus">HRM2_27580</name>
</gene>
<evidence type="ECO:0000256" key="1">
    <source>
        <dbReference type="ARBA" id="ARBA00004828"/>
    </source>
</evidence>
<comment type="catalytic activity">
    <reaction evidence="8 9">
        <text>N-acetyl-L-glutamate + ATP = N-acetyl-L-glutamyl 5-phosphate + ADP</text>
        <dbReference type="Rhea" id="RHEA:14629"/>
        <dbReference type="ChEBI" id="CHEBI:30616"/>
        <dbReference type="ChEBI" id="CHEBI:44337"/>
        <dbReference type="ChEBI" id="CHEBI:57936"/>
        <dbReference type="ChEBI" id="CHEBI:456216"/>
        <dbReference type="EC" id="2.7.2.8"/>
    </reaction>
</comment>
<evidence type="ECO:0000256" key="9">
    <source>
        <dbReference type="HAMAP-Rule" id="MF_00082"/>
    </source>
</evidence>
<dbReference type="GO" id="GO:0003991">
    <property type="term" value="F:acetylglutamate kinase activity"/>
    <property type="evidence" value="ECO:0007669"/>
    <property type="project" value="UniProtKB-UniRule"/>
</dbReference>
<dbReference type="GO" id="GO:0005737">
    <property type="term" value="C:cytoplasm"/>
    <property type="evidence" value="ECO:0007669"/>
    <property type="project" value="UniProtKB-SubCell"/>
</dbReference>
<dbReference type="GO" id="GO:0005524">
    <property type="term" value="F:ATP binding"/>
    <property type="evidence" value="ECO:0007669"/>
    <property type="project" value="UniProtKB-UniRule"/>
</dbReference>
<dbReference type="HAMAP" id="MF_00082">
    <property type="entry name" value="ArgB"/>
    <property type="match status" value="1"/>
</dbReference>
<dbReference type="Pfam" id="PF00696">
    <property type="entry name" value="AA_kinase"/>
    <property type="match status" value="1"/>
</dbReference>
<evidence type="ECO:0000256" key="7">
    <source>
        <dbReference type="ARBA" id="ARBA00022840"/>
    </source>
</evidence>